<gene>
    <name evidence="2" type="ORF">RHODO2019_09705</name>
</gene>
<dbReference type="RefSeq" id="WP_265381612.1">
    <property type="nucleotide sequence ID" value="NZ_CP110615.1"/>
</dbReference>
<accession>A0ABY6NVT5</accession>
<evidence type="ECO:0000313" key="2">
    <source>
        <dbReference type="EMBL" id="UZJ23505.1"/>
    </source>
</evidence>
<proteinExistence type="predicted"/>
<name>A0ABY6NVT5_9NOCA</name>
<evidence type="ECO:0000256" key="1">
    <source>
        <dbReference type="SAM" id="MobiDB-lite"/>
    </source>
</evidence>
<protein>
    <submittedName>
        <fullName evidence="2">Uncharacterized protein</fullName>
    </submittedName>
</protein>
<dbReference type="Proteomes" id="UP001164965">
    <property type="component" value="Chromosome"/>
</dbReference>
<organism evidence="2 3">
    <name type="scientific">Rhodococcus antarcticus</name>
    <dbReference type="NCBI Taxonomy" id="2987751"/>
    <lineage>
        <taxon>Bacteria</taxon>
        <taxon>Bacillati</taxon>
        <taxon>Actinomycetota</taxon>
        <taxon>Actinomycetes</taxon>
        <taxon>Mycobacteriales</taxon>
        <taxon>Nocardiaceae</taxon>
        <taxon>Rhodococcus</taxon>
    </lineage>
</organism>
<sequence>MPLPPAVLGTRQSGTGPHGEPLWVTPLEVVDTADALFAAAGHTLAAGSRASVVHTEVTAGPPGYPSAPDAGLVLVLSDGREVPRSPATLTSRPPYRGGVEAGETLAGHTVFELDEDASITGLRWRAVPGGAALDWRL</sequence>
<keyword evidence="3" id="KW-1185">Reference proteome</keyword>
<feature type="region of interest" description="Disordered" evidence="1">
    <location>
        <begin position="1"/>
        <end position="20"/>
    </location>
</feature>
<reference evidence="2" key="1">
    <citation type="submission" date="2022-10" db="EMBL/GenBank/DDBJ databases">
        <title>Rhodococcus sp.75.</title>
        <authorList>
            <person name="Sun M."/>
        </authorList>
    </citation>
    <scope>NUCLEOTIDE SEQUENCE</scope>
    <source>
        <strain evidence="2">75</strain>
    </source>
</reference>
<evidence type="ECO:0000313" key="3">
    <source>
        <dbReference type="Proteomes" id="UP001164965"/>
    </source>
</evidence>
<dbReference type="EMBL" id="CP110615">
    <property type="protein sequence ID" value="UZJ23505.1"/>
    <property type="molecule type" value="Genomic_DNA"/>
</dbReference>